<feature type="compositionally biased region" description="Low complexity" evidence="1">
    <location>
        <begin position="1"/>
        <end position="11"/>
    </location>
</feature>
<dbReference type="GeneID" id="140686179"/>
<sequence>MGRDTQGAQAQGFGGGHRERDGPPRVGGEGPRGPLVAEVQREGREAAISGESRRRPEHGRTCACVDGDFGVAQRRQGNPDPPQLVMASGTGGSWGHPPAQRAALTPWVTMLQPLPWAIPPLSPQKSRVKEGLLELMLLQNAHMHQLLLTGQVTAALNPWPAWPRPQVYLEDQQEQCEEEEEEEEMRVQEEGPLVFHHHYLPCLIPDLGALLPWPTPLISPPLHQSYLQDTARVQHHTPASGKRRAVPPPPPPSATETVGADVPPASDYYDAESLP</sequence>
<dbReference type="InterPro" id="IPR027904">
    <property type="entry name" value="DUF4587"/>
</dbReference>
<feature type="region of interest" description="Disordered" evidence="1">
    <location>
        <begin position="1"/>
        <end position="35"/>
    </location>
</feature>
<accession>A0ABM5BGI5</accession>
<dbReference type="InterPro" id="IPR038915">
    <property type="entry name" value="PRR29-like"/>
</dbReference>
<organism evidence="3 4">
    <name type="scientific">Vicugna pacos</name>
    <name type="common">Alpaca</name>
    <name type="synonym">Lama pacos</name>
    <dbReference type="NCBI Taxonomy" id="30538"/>
    <lineage>
        <taxon>Eukaryota</taxon>
        <taxon>Metazoa</taxon>
        <taxon>Chordata</taxon>
        <taxon>Craniata</taxon>
        <taxon>Vertebrata</taxon>
        <taxon>Euteleostomi</taxon>
        <taxon>Mammalia</taxon>
        <taxon>Eutheria</taxon>
        <taxon>Laurasiatheria</taxon>
        <taxon>Artiodactyla</taxon>
        <taxon>Tylopoda</taxon>
        <taxon>Camelidae</taxon>
        <taxon>Vicugna</taxon>
    </lineage>
</organism>
<feature type="region of interest" description="Disordered" evidence="1">
    <location>
        <begin position="72"/>
        <end position="98"/>
    </location>
</feature>
<dbReference type="Pfam" id="PF15248">
    <property type="entry name" value="DUF4587"/>
    <property type="match status" value="1"/>
</dbReference>
<feature type="region of interest" description="Disordered" evidence="1">
    <location>
        <begin position="232"/>
        <end position="275"/>
    </location>
</feature>
<feature type="region of interest" description="Disordered" evidence="1">
    <location>
        <begin position="42"/>
        <end position="61"/>
    </location>
</feature>
<evidence type="ECO:0000256" key="1">
    <source>
        <dbReference type="SAM" id="MobiDB-lite"/>
    </source>
</evidence>
<name>A0ABM5BGI5_VICPA</name>
<reference evidence="4" key="1">
    <citation type="submission" date="2025-08" db="UniProtKB">
        <authorList>
            <consortium name="RefSeq"/>
        </authorList>
    </citation>
    <scope>IDENTIFICATION</scope>
</reference>
<feature type="compositionally biased region" description="Basic and acidic residues" evidence="1">
    <location>
        <begin position="42"/>
        <end position="60"/>
    </location>
</feature>
<proteinExistence type="predicted"/>
<evidence type="ECO:0000259" key="2">
    <source>
        <dbReference type="Pfam" id="PF15248"/>
    </source>
</evidence>
<keyword evidence="3" id="KW-1185">Reference proteome</keyword>
<evidence type="ECO:0000313" key="4">
    <source>
        <dbReference type="RefSeq" id="XP_072795515.1"/>
    </source>
</evidence>
<dbReference type="Proteomes" id="UP001652581">
    <property type="component" value="Chromosome 16"/>
</dbReference>
<feature type="domain" description="DUF4587" evidence="2">
    <location>
        <begin position="124"/>
        <end position="199"/>
    </location>
</feature>
<dbReference type="PANTHER" id="PTHR28604:SF1">
    <property type="entry name" value="PROLINE-RICH PROTEIN 29"/>
    <property type="match status" value="1"/>
</dbReference>
<dbReference type="RefSeq" id="XP_072795515.1">
    <property type="nucleotide sequence ID" value="XM_072939414.1"/>
</dbReference>
<evidence type="ECO:0000313" key="3">
    <source>
        <dbReference type="Proteomes" id="UP001652581"/>
    </source>
</evidence>
<dbReference type="PANTHER" id="PTHR28604">
    <property type="match status" value="1"/>
</dbReference>
<protein>
    <submittedName>
        <fullName evidence="4">Proline-rich protein 29-like</fullName>
    </submittedName>
</protein>
<gene>
    <name evidence="4" type="primary">LOC140686179</name>
</gene>